<comment type="catalytic activity">
    <reaction evidence="7">
        <text>L-cysteine + O2 = 3-sulfino-L-alanine + H(+)</text>
        <dbReference type="Rhea" id="RHEA:20441"/>
        <dbReference type="ChEBI" id="CHEBI:15378"/>
        <dbReference type="ChEBI" id="CHEBI:15379"/>
        <dbReference type="ChEBI" id="CHEBI:35235"/>
        <dbReference type="ChEBI" id="CHEBI:61085"/>
        <dbReference type="EC" id="1.13.11.20"/>
    </reaction>
</comment>
<keyword evidence="4 7" id="KW-0223">Dioxygenase</keyword>
<keyword evidence="3 7" id="KW-0479">Metal-binding</keyword>
<dbReference type="PANTHER" id="PTHR12918">
    <property type="entry name" value="CYSTEINE DIOXYGENASE"/>
    <property type="match status" value="1"/>
</dbReference>
<dbReference type="Proteomes" id="UP001642484">
    <property type="component" value="Unassembled WGS sequence"/>
</dbReference>
<evidence type="ECO:0000256" key="5">
    <source>
        <dbReference type="ARBA" id="ARBA00023002"/>
    </source>
</evidence>
<evidence type="ECO:0000313" key="9">
    <source>
        <dbReference type="EMBL" id="CAK9047208.1"/>
    </source>
</evidence>
<keyword evidence="10" id="KW-1185">Reference proteome</keyword>
<keyword evidence="5 7" id="KW-0560">Oxidoreductase</keyword>
<feature type="region of interest" description="Disordered" evidence="8">
    <location>
        <begin position="1"/>
        <end position="21"/>
    </location>
</feature>
<evidence type="ECO:0000256" key="6">
    <source>
        <dbReference type="ARBA" id="ARBA00023004"/>
    </source>
</evidence>
<protein>
    <recommendedName>
        <fullName evidence="2 7">Cysteine dioxygenase</fullName>
        <ecNumber evidence="2 7">1.13.11.20</ecNumber>
    </recommendedName>
</protein>
<feature type="compositionally biased region" description="Basic and acidic residues" evidence="8">
    <location>
        <begin position="11"/>
        <end position="21"/>
    </location>
</feature>
<evidence type="ECO:0000256" key="1">
    <source>
        <dbReference type="ARBA" id="ARBA00006622"/>
    </source>
</evidence>
<dbReference type="InterPro" id="IPR010300">
    <property type="entry name" value="CDO_1"/>
</dbReference>
<reference evidence="9 10" key="1">
    <citation type="submission" date="2024-02" db="EMBL/GenBank/DDBJ databases">
        <authorList>
            <person name="Chen Y."/>
            <person name="Shah S."/>
            <person name="Dougan E. K."/>
            <person name="Thang M."/>
            <person name="Chan C."/>
        </authorList>
    </citation>
    <scope>NUCLEOTIDE SEQUENCE [LARGE SCALE GENOMIC DNA]</scope>
</reference>
<dbReference type="PANTHER" id="PTHR12918:SF1">
    <property type="entry name" value="CYSTEINE DIOXYGENASE TYPE 1"/>
    <property type="match status" value="1"/>
</dbReference>
<keyword evidence="6 7" id="KW-0408">Iron</keyword>
<dbReference type="SUPFAM" id="SSF51182">
    <property type="entry name" value="RmlC-like cupins"/>
    <property type="match status" value="1"/>
</dbReference>
<proteinExistence type="inferred from homology"/>
<evidence type="ECO:0000256" key="4">
    <source>
        <dbReference type="ARBA" id="ARBA00022964"/>
    </source>
</evidence>
<evidence type="ECO:0000313" key="10">
    <source>
        <dbReference type="Proteomes" id="UP001642484"/>
    </source>
</evidence>
<comment type="caution">
    <text evidence="9">The sequence shown here is derived from an EMBL/GenBank/DDBJ whole genome shotgun (WGS) entry which is preliminary data.</text>
</comment>
<sequence>MLGSIPPVQEESVKRKGNKKDMEEISDVVMRYKRKVLQQTRLNPREWQQHAVFRRGRYTRNIVGYSPNQFIALLLCWEKGQQSPIHDHSGAHCFIKMLSGRIRERKFAWAADGTVGPEAVTRLARFH</sequence>
<evidence type="ECO:0000256" key="7">
    <source>
        <dbReference type="RuleBase" id="RU366010"/>
    </source>
</evidence>
<name>A0ABP0M811_9DINO</name>
<gene>
    <name evidence="9" type="ORF">CCMP2556_LOCUS24449</name>
</gene>
<dbReference type="Pfam" id="PF05995">
    <property type="entry name" value="CDO_I"/>
    <property type="match status" value="1"/>
</dbReference>
<dbReference type="InterPro" id="IPR011051">
    <property type="entry name" value="RmlC_Cupin_sf"/>
</dbReference>
<dbReference type="EMBL" id="CAXAMN010016025">
    <property type="protein sequence ID" value="CAK9047208.1"/>
    <property type="molecule type" value="Genomic_DNA"/>
</dbReference>
<comment type="similarity">
    <text evidence="1 7">Belongs to the cysteine dioxygenase family.</text>
</comment>
<dbReference type="EC" id="1.13.11.20" evidence="2 7"/>
<accession>A0ABP0M811</accession>
<evidence type="ECO:0000256" key="2">
    <source>
        <dbReference type="ARBA" id="ARBA00013133"/>
    </source>
</evidence>
<dbReference type="Gene3D" id="2.60.120.10">
    <property type="entry name" value="Jelly Rolls"/>
    <property type="match status" value="1"/>
</dbReference>
<comment type="cofactor">
    <cofactor evidence="7">
        <name>Fe cation</name>
        <dbReference type="ChEBI" id="CHEBI:24875"/>
    </cofactor>
    <text evidence="7">Binds 1 Fe cation per subunit.</text>
</comment>
<evidence type="ECO:0000256" key="3">
    <source>
        <dbReference type="ARBA" id="ARBA00022723"/>
    </source>
</evidence>
<dbReference type="InterPro" id="IPR014710">
    <property type="entry name" value="RmlC-like_jellyroll"/>
</dbReference>
<evidence type="ECO:0000256" key="8">
    <source>
        <dbReference type="SAM" id="MobiDB-lite"/>
    </source>
</evidence>
<dbReference type="CDD" id="cd10548">
    <property type="entry name" value="cupin_CDO"/>
    <property type="match status" value="1"/>
</dbReference>
<organism evidence="9 10">
    <name type="scientific">Durusdinium trenchii</name>
    <dbReference type="NCBI Taxonomy" id="1381693"/>
    <lineage>
        <taxon>Eukaryota</taxon>
        <taxon>Sar</taxon>
        <taxon>Alveolata</taxon>
        <taxon>Dinophyceae</taxon>
        <taxon>Suessiales</taxon>
        <taxon>Symbiodiniaceae</taxon>
        <taxon>Durusdinium</taxon>
    </lineage>
</organism>